<comment type="caution">
    <text evidence="4">The sequence shown here is derived from an EMBL/GenBank/DDBJ whole genome shotgun (WGS) entry which is preliminary data.</text>
</comment>
<feature type="domain" description="Zinc finger/thioredoxin putative" evidence="3">
    <location>
        <begin position="4"/>
        <end position="37"/>
    </location>
</feature>
<keyword evidence="2" id="KW-1133">Transmembrane helix</keyword>
<dbReference type="Gene3D" id="2.30.30.380">
    <property type="entry name" value="Zn-finger domain of Sec23/24"/>
    <property type="match status" value="1"/>
</dbReference>
<dbReference type="InterPro" id="IPR021834">
    <property type="entry name" value="DUF3426"/>
</dbReference>
<dbReference type="Pfam" id="PF11906">
    <property type="entry name" value="DUF3426"/>
    <property type="match status" value="1"/>
</dbReference>
<evidence type="ECO:0000313" key="4">
    <source>
        <dbReference type="EMBL" id="GBG13947.1"/>
    </source>
</evidence>
<feature type="compositionally biased region" description="Polar residues" evidence="1">
    <location>
        <begin position="66"/>
        <end position="77"/>
    </location>
</feature>
<feature type="region of interest" description="Disordered" evidence="1">
    <location>
        <begin position="66"/>
        <end position="97"/>
    </location>
</feature>
<accession>A0A2R5F6X0</accession>
<protein>
    <recommendedName>
        <fullName evidence="3">Zinc finger/thioredoxin putative domain-containing protein</fullName>
    </recommendedName>
</protein>
<keyword evidence="2" id="KW-0812">Transmembrane</keyword>
<dbReference type="EMBL" id="BDOQ01000004">
    <property type="protein sequence ID" value="GBG13947.1"/>
    <property type="molecule type" value="Genomic_DNA"/>
</dbReference>
<name>A0A2R5F6X0_9PROT</name>
<feature type="region of interest" description="Disordered" evidence="1">
    <location>
        <begin position="139"/>
        <end position="158"/>
    </location>
</feature>
<keyword evidence="5" id="KW-1185">Reference proteome</keyword>
<dbReference type="Proteomes" id="UP000245081">
    <property type="component" value="Unassembled WGS sequence"/>
</dbReference>
<feature type="transmembrane region" description="Helical" evidence="2">
    <location>
        <begin position="265"/>
        <end position="289"/>
    </location>
</feature>
<organism evidence="4 5">
    <name type="scientific">Novimethylophilus kurashikiensis</name>
    <dbReference type="NCBI Taxonomy" id="1825523"/>
    <lineage>
        <taxon>Bacteria</taxon>
        <taxon>Pseudomonadati</taxon>
        <taxon>Pseudomonadota</taxon>
        <taxon>Betaproteobacteria</taxon>
        <taxon>Nitrosomonadales</taxon>
        <taxon>Methylophilaceae</taxon>
        <taxon>Novimethylophilus</taxon>
    </lineage>
</organism>
<evidence type="ECO:0000256" key="2">
    <source>
        <dbReference type="SAM" id="Phobius"/>
    </source>
</evidence>
<reference evidence="4 5" key="1">
    <citation type="journal article" date="2018" name="Environ. Microbiol.">
        <title>Isolation and genomic characterization of Novimethylophilus kurashikiensis gen. nov. sp. nov., a new lanthanide-dependent methylotrophic species of Methylophilaceae.</title>
        <authorList>
            <person name="Lv H."/>
            <person name="Sahin N."/>
            <person name="Tani A."/>
        </authorList>
    </citation>
    <scope>NUCLEOTIDE SEQUENCE [LARGE SCALE GENOMIC DNA]</scope>
    <source>
        <strain evidence="4 5">La2-4</strain>
    </source>
</reference>
<gene>
    <name evidence="4" type="ORF">NMK_1500</name>
</gene>
<evidence type="ECO:0000313" key="5">
    <source>
        <dbReference type="Proteomes" id="UP000245081"/>
    </source>
</evidence>
<evidence type="ECO:0000256" key="1">
    <source>
        <dbReference type="SAM" id="MobiDB-lite"/>
    </source>
</evidence>
<dbReference type="AlphaFoldDB" id="A0A2R5F6X0"/>
<feature type="region of interest" description="Disordered" evidence="1">
    <location>
        <begin position="206"/>
        <end position="256"/>
    </location>
</feature>
<dbReference type="InterPro" id="IPR011723">
    <property type="entry name" value="Znf/thioredoxin_put"/>
</dbReference>
<dbReference type="NCBIfam" id="TIGR02098">
    <property type="entry name" value="MJ0042_CXXC"/>
    <property type="match status" value="1"/>
</dbReference>
<sequence length="421" mass="46154">MSLITTCPSCGTSFRVTPEQLAAHRGDVRCGKCQHIFSALKQLEEVVPTSPLAIEETAEELLHIPTATSQPVESPSENIEPPLAMPAEEEPSTEVHIQPEQALELEPLDLAISPESEPELEPSLEVSSTSAVVETEFPALQESGIAEEREAESDEEHEIQALSIDTSALDFEIEPEIESESMVVVEEDSPATSTLVPDTEEIELRSLEAWPEESDVVEASAPGKPTEPEPQQDSTPPAAASAPTAETGTPVPSFMAPVQQRRRPIVTAMLALVSLLLLLLLAAQGIYFMRNMLAAHYPQSMPWLEQLCQPLHCKVELPHQAELLSIEDSDLQDDTEHDGVLILRSVLDNRATFTQALPLLELTLTDTGDLPVLRRTFTPREYLPKEMSPEKGIAAGAQIQIRLNLVTEGIKPAGYRLYVRY</sequence>
<evidence type="ECO:0000259" key="3">
    <source>
        <dbReference type="Pfam" id="PF13717"/>
    </source>
</evidence>
<dbReference type="RefSeq" id="WP_181376197.1">
    <property type="nucleotide sequence ID" value="NZ_BDOQ01000004.1"/>
</dbReference>
<feature type="compositionally biased region" description="Low complexity" evidence="1">
    <location>
        <begin position="235"/>
        <end position="250"/>
    </location>
</feature>
<keyword evidence="2" id="KW-0472">Membrane</keyword>
<proteinExistence type="predicted"/>
<dbReference type="Pfam" id="PF13717">
    <property type="entry name" value="Zn_ribbon_4"/>
    <property type="match status" value="1"/>
</dbReference>